<sequence>MPPRSSLRYFPLLRVLLRLAVVVPGTTAILFTKSGLGICGDDFTTFPTSGEVYCAAACNQIPSCSGFSYEKIPETNSEEGICVLHSSYFPPNGQSNTYCYIPGKKYKNRNSRVFLQVHVNF</sequence>
<dbReference type="EMBL" id="JAXCGZ010019067">
    <property type="protein sequence ID" value="KAK7066676.1"/>
    <property type="molecule type" value="Genomic_DNA"/>
</dbReference>
<evidence type="ECO:0000256" key="1">
    <source>
        <dbReference type="SAM" id="SignalP"/>
    </source>
</evidence>
<feature type="signal peptide" evidence="1">
    <location>
        <begin position="1"/>
        <end position="28"/>
    </location>
</feature>
<comment type="caution">
    <text evidence="2">The sequence shown here is derived from an EMBL/GenBank/DDBJ whole genome shotgun (WGS) entry which is preliminary data.</text>
</comment>
<name>A0AAN8WII1_HALRR</name>
<proteinExistence type="predicted"/>
<gene>
    <name evidence="2" type="ORF">SK128_013695</name>
</gene>
<dbReference type="Gene3D" id="3.50.4.10">
    <property type="entry name" value="Hepatocyte Growth Factor"/>
    <property type="match status" value="1"/>
</dbReference>
<protein>
    <recommendedName>
        <fullName evidence="4">Apple domain-containing protein</fullName>
    </recommendedName>
</protein>
<dbReference type="AlphaFoldDB" id="A0AAN8WII1"/>
<reference evidence="2 3" key="1">
    <citation type="submission" date="2023-11" db="EMBL/GenBank/DDBJ databases">
        <title>Halocaridina rubra genome assembly.</title>
        <authorList>
            <person name="Smith C."/>
        </authorList>
    </citation>
    <scope>NUCLEOTIDE SEQUENCE [LARGE SCALE GENOMIC DNA]</scope>
    <source>
        <strain evidence="2">EP-1</strain>
        <tissue evidence="2">Whole</tissue>
    </source>
</reference>
<keyword evidence="1" id="KW-0732">Signal</keyword>
<accession>A0AAN8WII1</accession>
<evidence type="ECO:0000313" key="2">
    <source>
        <dbReference type="EMBL" id="KAK7066676.1"/>
    </source>
</evidence>
<feature type="chain" id="PRO_5042815574" description="Apple domain-containing protein" evidence="1">
    <location>
        <begin position="29"/>
        <end position="121"/>
    </location>
</feature>
<keyword evidence="3" id="KW-1185">Reference proteome</keyword>
<evidence type="ECO:0000313" key="3">
    <source>
        <dbReference type="Proteomes" id="UP001381693"/>
    </source>
</evidence>
<organism evidence="2 3">
    <name type="scientific">Halocaridina rubra</name>
    <name type="common">Hawaiian red shrimp</name>
    <dbReference type="NCBI Taxonomy" id="373956"/>
    <lineage>
        <taxon>Eukaryota</taxon>
        <taxon>Metazoa</taxon>
        <taxon>Ecdysozoa</taxon>
        <taxon>Arthropoda</taxon>
        <taxon>Crustacea</taxon>
        <taxon>Multicrustacea</taxon>
        <taxon>Malacostraca</taxon>
        <taxon>Eumalacostraca</taxon>
        <taxon>Eucarida</taxon>
        <taxon>Decapoda</taxon>
        <taxon>Pleocyemata</taxon>
        <taxon>Caridea</taxon>
        <taxon>Atyoidea</taxon>
        <taxon>Atyidae</taxon>
        <taxon>Halocaridina</taxon>
    </lineage>
</organism>
<evidence type="ECO:0008006" key="4">
    <source>
        <dbReference type="Google" id="ProtNLM"/>
    </source>
</evidence>
<dbReference type="Proteomes" id="UP001381693">
    <property type="component" value="Unassembled WGS sequence"/>
</dbReference>